<keyword evidence="5 7" id="KW-0326">Glycosidase</keyword>
<dbReference type="PANTHER" id="PTHR11177:SF317">
    <property type="entry name" value="CHITINASE 12-RELATED"/>
    <property type="match status" value="1"/>
</dbReference>
<reference evidence="11 12" key="1">
    <citation type="journal article" date="2015" name="Genome Biol. Evol.">
        <title>Phylogenomic analyses indicate that early fungi evolved digesting cell walls of algal ancestors of land plants.</title>
        <authorList>
            <person name="Chang Y."/>
            <person name="Wang S."/>
            <person name="Sekimoto S."/>
            <person name="Aerts A.L."/>
            <person name="Choi C."/>
            <person name="Clum A."/>
            <person name="LaButti K.M."/>
            <person name="Lindquist E.A."/>
            <person name="Yee Ngan C."/>
            <person name="Ohm R.A."/>
            <person name="Salamov A.A."/>
            <person name="Grigoriev I.V."/>
            <person name="Spatafora J.W."/>
            <person name="Berbee M.L."/>
        </authorList>
    </citation>
    <scope>NUCLEOTIDE SEQUENCE [LARGE SCALE GENOMIC DNA]</scope>
    <source>
        <strain evidence="11 12">JEL478</strain>
    </source>
</reference>
<dbReference type="GO" id="GO:0008843">
    <property type="term" value="F:endochitinase activity"/>
    <property type="evidence" value="ECO:0007669"/>
    <property type="project" value="UniProtKB-EC"/>
</dbReference>
<keyword evidence="4" id="KW-0119">Carbohydrate metabolism</keyword>
<protein>
    <submittedName>
        <fullName evidence="11">Glycoside hydrolase family 18 protein</fullName>
    </submittedName>
</protein>
<keyword evidence="6" id="KW-0624">Polysaccharide degradation</keyword>
<evidence type="ECO:0000256" key="7">
    <source>
        <dbReference type="RuleBase" id="RU000489"/>
    </source>
</evidence>
<evidence type="ECO:0000313" key="11">
    <source>
        <dbReference type="EMBL" id="KXS10825.1"/>
    </source>
</evidence>
<evidence type="ECO:0000256" key="3">
    <source>
        <dbReference type="ARBA" id="ARBA00023024"/>
    </source>
</evidence>
<dbReference type="GO" id="GO:0006032">
    <property type="term" value="P:chitin catabolic process"/>
    <property type="evidence" value="ECO:0007669"/>
    <property type="project" value="UniProtKB-KW"/>
</dbReference>
<dbReference type="EMBL" id="KQ965814">
    <property type="protein sequence ID" value="KXS10825.1"/>
    <property type="molecule type" value="Genomic_DNA"/>
</dbReference>
<gene>
    <name evidence="11" type="ORF">M427DRAFT_36632</name>
</gene>
<dbReference type="PROSITE" id="PS51910">
    <property type="entry name" value="GH18_2"/>
    <property type="match status" value="1"/>
</dbReference>
<evidence type="ECO:0000259" key="10">
    <source>
        <dbReference type="PROSITE" id="PS51910"/>
    </source>
</evidence>
<proteinExistence type="inferred from homology"/>
<dbReference type="SMART" id="SM00636">
    <property type="entry name" value="Glyco_18"/>
    <property type="match status" value="1"/>
</dbReference>
<keyword evidence="12" id="KW-1185">Reference proteome</keyword>
<dbReference type="AlphaFoldDB" id="A0A139A2U6"/>
<sequence length="286" mass="31204">MKFLFRVGQGMLLWAEEGIKPPVAELLSRRIQADPRNGKASARLLPTSEDDPDPTLVHGGMVEKDDSKAAQFGQITPSSYDWKFADFQAGGNGTIALLNAAKQKYGFKTMLSIGGWSASVNFSAVAVNPVARKTLAEQCVKACQDYGFDGVDLDWEYPGGGGKELNYFSLGDPKFYIELLKDLRAAFGSKYLISIDVSAANKRYDNKLWAYAEIVDWINIMAFGYVGSLQPISGHNSPLHEDNAGDPGNAGFVEQAVYGYHDSGVPAEKLTLLTPFYGKFASALYE</sequence>
<organism evidence="11 12">
    <name type="scientific">Gonapodya prolifera (strain JEL478)</name>
    <name type="common">Monoblepharis prolifera</name>
    <dbReference type="NCBI Taxonomy" id="1344416"/>
    <lineage>
        <taxon>Eukaryota</taxon>
        <taxon>Fungi</taxon>
        <taxon>Fungi incertae sedis</taxon>
        <taxon>Chytridiomycota</taxon>
        <taxon>Chytridiomycota incertae sedis</taxon>
        <taxon>Monoblepharidomycetes</taxon>
        <taxon>Monoblepharidales</taxon>
        <taxon>Gonapodyaceae</taxon>
        <taxon>Gonapodya</taxon>
    </lineage>
</organism>
<dbReference type="InterPro" id="IPR011583">
    <property type="entry name" value="Chitinase_II/V-like_cat"/>
</dbReference>
<dbReference type="Proteomes" id="UP000070544">
    <property type="component" value="Unassembled WGS sequence"/>
</dbReference>
<dbReference type="OrthoDB" id="73875at2759"/>
<evidence type="ECO:0000256" key="2">
    <source>
        <dbReference type="ARBA" id="ARBA00022801"/>
    </source>
</evidence>
<dbReference type="OMA" id="HEDNAGD"/>
<evidence type="ECO:0000313" key="12">
    <source>
        <dbReference type="Proteomes" id="UP000070544"/>
    </source>
</evidence>
<dbReference type="InterPro" id="IPR001579">
    <property type="entry name" value="Glyco_hydro_18_chit_AS"/>
</dbReference>
<name>A0A139A2U6_GONPJ</name>
<dbReference type="InterPro" id="IPR017853">
    <property type="entry name" value="GH"/>
</dbReference>
<evidence type="ECO:0000256" key="4">
    <source>
        <dbReference type="ARBA" id="ARBA00023277"/>
    </source>
</evidence>
<dbReference type="GO" id="GO:0008061">
    <property type="term" value="F:chitin binding"/>
    <property type="evidence" value="ECO:0007669"/>
    <property type="project" value="InterPro"/>
</dbReference>
<dbReference type="GO" id="GO:0005576">
    <property type="term" value="C:extracellular region"/>
    <property type="evidence" value="ECO:0007669"/>
    <property type="project" value="TreeGrafter"/>
</dbReference>
<evidence type="ECO:0000256" key="6">
    <source>
        <dbReference type="ARBA" id="ARBA00023326"/>
    </source>
</evidence>
<dbReference type="Pfam" id="PF00704">
    <property type="entry name" value="Glyco_hydro_18"/>
    <property type="match status" value="1"/>
</dbReference>
<dbReference type="Gene3D" id="3.20.20.80">
    <property type="entry name" value="Glycosidases"/>
    <property type="match status" value="1"/>
</dbReference>
<dbReference type="GO" id="GO:0000272">
    <property type="term" value="P:polysaccharide catabolic process"/>
    <property type="evidence" value="ECO:0007669"/>
    <property type="project" value="UniProtKB-KW"/>
</dbReference>
<dbReference type="PROSITE" id="PS01095">
    <property type="entry name" value="GH18_1"/>
    <property type="match status" value="1"/>
</dbReference>
<comment type="similarity">
    <text evidence="8">Belongs to the glycosyl hydrolase 18 family.</text>
</comment>
<evidence type="ECO:0000256" key="1">
    <source>
        <dbReference type="ARBA" id="ARBA00000822"/>
    </source>
</evidence>
<comment type="catalytic activity">
    <reaction evidence="1">
        <text>Random endo-hydrolysis of N-acetyl-beta-D-glucosaminide (1-&gt;4)-beta-linkages in chitin and chitodextrins.</text>
        <dbReference type="EC" id="3.2.1.14"/>
    </reaction>
</comment>
<feature type="region of interest" description="Disordered" evidence="9">
    <location>
        <begin position="37"/>
        <end position="58"/>
    </location>
</feature>
<dbReference type="PANTHER" id="PTHR11177">
    <property type="entry name" value="CHITINASE"/>
    <property type="match status" value="1"/>
</dbReference>
<dbReference type="SUPFAM" id="SSF51445">
    <property type="entry name" value="(Trans)glycosidases"/>
    <property type="match status" value="1"/>
</dbReference>
<keyword evidence="2 7" id="KW-0378">Hydrolase</keyword>
<keyword evidence="3" id="KW-0146">Chitin degradation</keyword>
<dbReference type="InterPro" id="IPR050314">
    <property type="entry name" value="Glycosyl_Hydrlase_18"/>
</dbReference>
<dbReference type="InterPro" id="IPR001223">
    <property type="entry name" value="Glyco_hydro18_cat"/>
</dbReference>
<dbReference type="STRING" id="1344416.A0A139A2U6"/>
<feature type="domain" description="GH18" evidence="10">
    <location>
        <begin position="39"/>
        <end position="286"/>
    </location>
</feature>
<evidence type="ECO:0000256" key="5">
    <source>
        <dbReference type="ARBA" id="ARBA00023295"/>
    </source>
</evidence>
<accession>A0A139A2U6</accession>
<evidence type="ECO:0000256" key="9">
    <source>
        <dbReference type="SAM" id="MobiDB-lite"/>
    </source>
</evidence>
<evidence type="ECO:0000256" key="8">
    <source>
        <dbReference type="RuleBase" id="RU004453"/>
    </source>
</evidence>